<dbReference type="EMBL" id="MG700548">
    <property type="protein sequence ID" value="AVI43374.1"/>
    <property type="molecule type" value="Genomic_DNA"/>
</dbReference>
<name>A0A2P1BNP7_KLEPN</name>
<sequence length="123" mass="14292">MGNSSYKAILKQSAKEFAKYNQLYPDQFSKLEKDMINGFGSAKEQWFSSLCCRWKRTARHRLFVDPLSRAMYSSKARILSTCKRAGRRVDIHDAVYGLACRNFKDEMAELESRIPVNDIEDKQ</sequence>
<proteinExistence type="predicted"/>
<keyword evidence="1" id="KW-0614">Plasmid</keyword>
<reference evidence="1" key="1">
    <citation type="submission" date="2017-12" db="EMBL/GenBank/DDBJ databases">
        <title>Insights into the successfully spreading KPC-encoding IncII plasmids.</title>
        <authorList>
            <person name="Brandt C."/>
            <person name="Pletz M.W."/>
            <person name="Makarewicz O."/>
        </authorList>
    </citation>
    <scope>NUCLEOTIDE SEQUENCE</scope>
    <source>
        <strain evidence="1">UR15381</strain>
        <plasmid evidence="1">pUJ-1KPC</plasmid>
    </source>
</reference>
<dbReference type="AlphaFoldDB" id="A0A2P1BNP7"/>
<geneLocation type="plasmid" evidence="1">
    <name>pUJ-1KPC</name>
</geneLocation>
<protein>
    <submittedName>
        <fullName evidence="1">Uncharacterized protein</fullName>
    </submittedName>
</protein>
<organism evidence="1">
    <name type="scientific">Klebsiella pneumoniae</name>
    <dbReference type="NCBI Taxonomy" id="573"/>
    <lineage>
        <taxon>Bacteria</taxon>
        <taxon>Pseudomonadati</taxon>
        <taxon>Pseudomonadota</taxon>
        <taxon>Gammaproteobacteria</taxon>
        <taxon>Enterobacterales</taxon>
        <taxon>Enterobacteriaceae</taxon>
        <taxon>Klebsiella/Raoultella group</taxon>
        <taxon>Klebsiella</taxon>
        <taxon>Klebsiella pneumoniae complex</taxon>
    </lineage>
</organism>
<accession>A0A2P1BNP7</accession>
<evidence type="ECO:0000313" key="1">
    <source>
        <dbReference type="EMBL" id="AVI43374.1"/>
    </source>
</evidence>